<keyword evidence="3" id="KW-0732">Signal</keyword>
<evidence type="ECO:0000256" key="2">
    <source>
        <dbReference type="SAM" id="Phobius"/>
    </source>
</evidence>
<dbReference type="Pfam" id="PF24143">
    <property type="entry name" value="Beta-sand_ComC_2nd"/>
    <property type="match status" value="1"/>
</dbReference>
<comment type="caution">
    <text evidence="5">The sequence shown here is derived from an EMBL/GenBank/DDBJ whole genome shotgun (WGS) entry which is preliminary data.</text>
</comment>
<dbReference type="PROSITE" id="PS50026">
    <property type="entry name" value="EGF_3"/>
    <property type="match status" value="1"/>
</dbReference>
<dbReference type="Pfam" id="PF24141">
    <property type="entry name" value="LRR_ComC"/>
    <property type="match status" value="1"/>
</dbReference>
<feature type="disulfide bond" evidence="1">
    <location>
        <begin position="762"/>
        <end position="771"/>
    </location>
</feature>
<name>Q55CJ5_DICDI</name>
<keyword evidence="2" id="KW-1133">Transmembrane helix</keyword>
<keyword evidence="2" id="KW-0812">Transmembrane</keyword>
<dbReference type="InterPro" id="IPR057013">
    <property type="entry name" value="LRR_ComC"/>
</dbReference>
<dbReference type="EMBL" id="AAFI02000005">
    <property type="protein sequence ID" value="EAL72704.1"/>
    <property type="molecule type" value="Genomic_DNA"/>
</dbReference>
<dbReference type="InterPro" id="IPR057014">
    <property type="entry name" value="B-sand_ComC_1st"/>
</dbReference>
<keyword evidence="2" id="KW-0472">Membrane</keyword>
<dbReference type="HOGENOM" id="CLU_003793_0_0_1"/>
<dbReference type="SUPFAM" id="SSF81296">
    <property type="entry name" value="E set domains"/>
    <property type="match status" value="1"/>
</dbReference>
<dbReference type="eggNOG" id="ENOG502SQ9A">
    <property type="taxonomic scope" value="Eukaryota"/>
</dbReference>
<feature type="signal peptide" evidence="3">
    <location>
        <begin position="1"/>
        <end position="23"/>
    </location>
</feature>
<dbReference type="InterPro" id="IPR000742">
    <property type="entry name" value="EGF"/>
</dbReference>
<dbReference type="InParanoid" id="Q55CJ5"/>
<feature type="chain" id="PRO_5004249821" description="EGF-like domain-containing protein" evidence="3">
    <location>
        <begin position="24"/>
        <end position="1076"/>
    </location>
</feature>
<dbReference type="PANTHER" id="PTHR24032:SF18">
    <property type="entry name" value="EGF-LIKE DOMAIN-CONTAINING PROTEIN"/>
    <property type="match status" value="1"/>
</dbReference>
<evidence type="ECO:0000259" key="4">
    <source>
        <dbReference type="PROSITE" id="PS50026"/>
    </source>
</evidence>
<dbReference type="GeneID" id="8617448"/>
<dbReference type="Proteomes" id="UP000002195">
    <property type="component" value="Unassembled WGS sequence"/>
</dbReference>
<organism evidence="5 6">
    <name type="scientific">Dictyostelium discoideum</name>
    <name type="common">Social amoeba</name>
    <dbReference type="NCBI Taxonomy" id="44689"/>
    <lineage>
        <taxon>Eukaryota</taxon>
        <taxon>Amoebozoa</taxon>
        <taxon>Evosea</taxon>
        <taxon>Eumycetozoa</taxon>
        <taxon>Dictyostelia</taxon>
        <taxon>Dictyosteliales</taxon>
        <taxon>Dictyosteliaceae</taxon>
        <taxon>Dictyostelium</taxon>
    </lineage>
</organism>
<keyword evidence="6" id="KW-1185">Reference proteome</keyword>
<feature type="domain" description="EGF-like" evidence="4">
    <location>
        <begin position="739"/>
        <end position="772"/>
    </location>
</feature>
<dbReference type="FunCoup" id="Q55CJ5">
    <property type="interactions" value="877"/>
</dbReference>
<keyword evidence="1" id="KW-0245">EGF-like domain</keyword>
<evidence type="ECO:0000256" key="3">
    <source>
        <dbReference type="SAM" id="SignalP"/>
    </source>
</evidence>
<dbReference type="PROSITE" id="PS01186">
    <property type="entry name" value="EGF_2"/>
    <property type="match status" value="1"/>
</dbReference>
<feature type="transmembrane region" description="Helical" evidence="2">
    <location>
        <begin position="1031"/>
        <end position="1055"/>
    </location>
</feature>
<reference evidence="5 6" key="1">
    <citation type="journal article" date="2005" name="Nature">
        <title>The genome of the social amoeba Dictyostelium discoideum.</title>
        <authorList>
            <consortium name="The Dictyostelium discoideum Sequencing Consortium"/>
            <person name="Eichinger L."/>
            <person name="Pachebat J.A."/>
            <person name="Glockner G."/>
            <person name="Rajandream M.A."/>
            <person name="Sucgang R."/>
            <person name="Berriman M."/>
            <person name="Song J."/>
            <person name="Olsen R."/>
            <person name="Szafranski K."/>
            <person name="Xu Q."/>
            <person name="Tunggal B."/>
            <person name="Kummerfeld S."/>
            <person name="Madera M."/>
            <person name="Konfortov B.A."/>
            <person name="Rivero F."/>
            <person name="Bankier A.T."/>
            <person name="Lehmann R."/>
            <person name="Hamlin N."/>
            <person name="Davies R."/>
            <person name="Gaudet P."/>
            <person name="Fey P."/>
            <person name="Pilcher K."/>
            <person name="Chen G."/>
            <person name="Saunders D."/>
            <person name="Sodergren E."/>
            <person name="Davis P."/>
            <person name="Kerhornou A."/>
            <person name="Nie X."/>
            <person name="Hall N."/>
            <person name="Anjard C."/>
            <person name="Hemphill L."/>
            <person name="Bason N."/>
            <person name="Farbrother P."/>
            <person name="Desany B."/>
            <person name="Just E."/>
            <person name="Morio T."/>
            <person name="Rost R."/>
            <person name="Churcher C."/>
            <person name="Cooper J."/>
            <person name="Haydock S."/>
            <person name="van Driessche N."/>
            <person name="Cronin A."/>
            <person name="Goodhead I."/>
            <person name="Muzny D."/>
            <person name="Mourier T."/>
            <person name="Pain A."/>
            <person name="Lu M."/>
            <person name="Harper D."/>
            <person name="Lindsay R."/>
            <person name="Hauser H."/>
            <person name="James K."/>
            <person name="Quiles M."/>
            <person name="Madan Babu M."/>
            <person name="Saito T."/>
            <person name="Buchrieser C."/>
            <person name="Wardroper A."/>
            <person name="Felder M."/>
            <person name="Thangavelu M."/>
            <person name="Johnson D."/>
            <person name="Knights A."/>
            <person name="Loulseged H."/>
            <person name="Mungall K."/>
            <person name="Oliver K."/>
            <person name="Price C."/>
            <person name="Quail M.A."/>
            <person name="Urushihara H."/>
            <person name="Hernandez J."/>
            <person name="Rabbinowitsch E."/>
            <person name="Steffen D."/>
            <person name="Sanders M."/>
            <person name="Ma J."/>
            <person name="Kohara Y."/>
            <person name="Sharp S."/>
            <person name="Simmonds M."/>
            <person name="Spiegler S."/>
            <person name="Tivey A."/>
            <person name="Sugano S."/>
            <person name="White B."/>
            <person name="Walker D."/>
            <person name="Woodward J."/>
            <person name="Winckler T."/>
            <person name="Tanaka Y."/>
            <person name="Shaulsky G."/>
            <person name="Schleicher M."/>
            <person name="Weinstock G."/>
            <person name="Rosenthal A."/>
            <person name="Cox E.C."/>
            <person name="Chisholm R.L."/>
            <person name="Gibbs R."/>
            <person name="Loomis W.F."/>
            <person name="Platzer M."/>
            <person name="Kay R.R."/>
            <person name="Williams J."/>
            <person name="Dear P.H."/>
            <person name="Noegel A.A."/>
            <person name="Barrell B."/>
            <person name="Kuspa A."/>
        </authorList>
    </citation>
    <scope>NUCLEOTIDE SEQUENCE [LARGE SCALE GENOMIC DNA]</scope>
    <source>
        <strain evidence="5 6">AX4</strain>
    </source>
</reference>
<evidence type="ECO:0000256" key="1">
    <source>
        <dbReference type="PROSITE-ProRule" id="PRU00076"/>
    </source>
</evidence>
<dbReference type="PANTHER" id="PTHR24032">
    <property type="entry name" value="EGF-LIKE DOMAIN-CONTAINING PROTEIN-RELATED-RELATED"/>
    <property type="match status" value="1"/>
</dbReference>
<keyword evidence="1" id="KW-1015">Disulfide bond</keyword>
<dbReference type="Pfam" id="PF22933">
    <property type="entry name" value="ComC_SSD"/>
    <property type="match status" value="1"/>
</dbReference>
<dbReference type="InterPro" id="IPR014756">
    <property type="entry name" value="Ig_E-set"/>
</dbReference>
<evidence type="ECO:0000313" key="5">
    <source>
        <dbReference type="EMBL" id="EAL72704.1"/>
    </source>
</evidence>
<proteinExistence type="predicted"/>
<dbReference type="AlphaFoldDB" id="Q55CJ5"/>
<accession>Q55CJ5</accession>
<gene>
    <name evidence="5" type="ORF">DDB_G0270708</name>
</gene>
<dbReference type="InterPro" id="IPR053331">
    <property type="entry name" value="EGF-like_comC"/>
</dbReference>
<dbReference type="Gene3D" id="2.10.25.10">
    <property type="entry name" value="Laminin"/>
    <property type="match status" value="1"/>
</dbReference>
<dbReference type="VEuPathDB" id="AmoebaDB:DDB_G0270708"/>
<dbReference type="KEGG" id="ddi:DDB_G0270708"/>
<dbReference type="InterPro" id="IPR054484">
    <property type="entry name" value="ComC_SSD"/>
</dbReference>
<dbReference type="PhylomeDB" id="Q55CJ5"/>
<dbReference type="dictyBase" id="DDB_G0270708"/>
<dbReference type="RefSeq" id="XP_646486.1">
    <property type="nucleotide sequence ID" value="XM_641394.1"/>
</dbReference>
<evidence type="ECO:0000313" key="6">
    <source>
        <dbReference type="Proteomes" id="UP000002195"/>
    </source>
</evidence>
<dbReference type="Pfam" id="PF24142">
    <property type="entry name" value="Beta-sand_ComC_1st"/>
    <property type="match status" value="1"/>
</dbReference>
<protein>
    <recommendedName>
        <fullName evidence="4">EGF-like domain-containing protein</fullName>
    </recommendedName>
</protein>
<feature type="disulfide bond" evidence="1">
    <location>
        <begin position="743"/>
        <end position="753"/>
    </location>
</feature>
<sequence length="1076" mass="119078">MNKSIVLLVSIFFIIISIPSNLSVLLKSPVYECLKGIVTQYEIDTFSKDASGFYNFCNVVPLIDCDDNGYLNGTVTLIASNKTQGILDPTQFTCLGNFVTLDLTGFEITKTFFQAKLSCISIIYRKIIMNLLIDESVLLTPMPQYQSIEIIETDLGPDLKLSSLQGLTAFKISGSSVKLENDLIGPLNSLAVLELEICNFIDFTNLPKLVELNLTISSCFLGNFDLINTITSFQLFISSENGIVIPLSVVSQTSPKYSYITVKGDVERPTSVIDLRSIKSQHTLSIFGAHSLNIDGRFPFIYPSNVEVKFYNCNISSVQPFSQFGKENLFIYNSIGPGPLGVYNSTNYLVDFSNNNITSTIDPSWCGTQISLTNNQMEGEIPSCFSCYFNAPASGSFAGFPSMYDRFLGNNFKNLNRNLKCTTFAPRVDVYSDTRGILIYGNDIGYEPSNWKIEASSGQLTIVYGKKYLIYTVTPNMYANSDRIDIEFSQPISQVITFPTRDNYTFPIVLSTIFQTPTTLSINGEFLSSYMGYSYQSIKVNGVPCDFDSTSFAHVNCTFSNTNDFAIDLNVLQITVGNLTSNYYIKIQPGFLNNIQCPNNCNDTIGICNLSTGVCEVPYYQCLNNCTNSNQGICDSSNGICSCEIGKWFGNDCSSAYHYISSSDSTTINGGEISLYGFFGTKHTDLSVKIGDQPCLPIIFNSSSVIKCNAPKGSGIKNVTITQNDYTYVGNNIFKYINPTIECPNKCSNNGNCNTTTGICKCFSGFTLYDCSAVINTNGVGNGNGNNNNNNNNAGVNTTIDTGSGSTNILDNQTKFQIYFKSLKEIDFNNNVVKEYPLLKNWSFNNTESKESNIYEFKQFINGTLNGCIVKTIIEEIKDEKGKQFTFANTSFIVDSGSIKFTISITNYTYQSTLNTLQLDLISAVDQINKNEDCNTKNTEIDTTNINDQSTFSYIKISKNNKILAGRFINKVISDSRPTFFSTTSKTDSNSIIITLNLPHCINECVVDPDFSVLVDSDFKNQCDDSNSKKWILPVAIVVPVVVVSIIVVVLVTLYKKSTTIKVILHATKLKKFNKN</sequence>
<dbReference type="InterPro" id="IPR057015">
    <property type="entry name" value="B-sand_ComC_2nd"/>
</dbReference>
<dbReference type="OMA" id="SAECNER"/>
<dbReference type="PaxDb" id="44689-DDB0201928"/>
<comment type="caution">
    <text evidence="1">Lacks conserved residue(s) required for the propagation of feature annotation.</text>
</comment>